<protein>
    <submittedName>
        <fullName evidence="1">Uncharacterized protein</fullName>
    </submittedName>
</protein>
<comment type="caution">
    <text evidence="1">The sequence shown here is derived from an EMBL/GenBank/DDBJ whole genome shotgun (WGS) entry which is preliminary data.</text>
</comment>
<name>A0ACC2L1G6_PERAE</name>
<evidence type="ECO:0000313" key="1">
    <source>
        <dbReference type="EMBL" id="KAJ8627198.1"/>
    </source>
</evidence>
<reference evidence="1 2" key="1">
    <citation type="journal article" date="2022" name="Hortic Res">
        <title>A haplotype resolved chromosomal level avocado genome allows analysis of novel avocado genes.</title>
        <authorList>
            <person name="Nath O."/>
            <person name="Fletcher S.J."/>
            <person name="Hayward A."/>
            <person name="Shaw L.M."/>
            <person name="Masouleh A.K."/>
            <person name="Furtado A."/>
            <person name="Henry R.J."/>
            <person name="Mitter N."/>
        </authorList>
    </citation>
    <scope>NUCLEOTIDE SEQUENCE [LARGE SCALE GENOMIC DNA]</scope>
    <source>
        <strain evidence="2">cv. Hass</strain>
    </source>
</reference>
<accession>A0ACC2L1G6</accession>
<sequence length="106" mass="10980">MSLRLLESDPNTVEPTGTSVAVVEAETSSRPRRQIVDPSSSEEEEDMQRRRPPVVVTNLEARVFGDRAPRTALSTGAASASAPTSTSSAAADASTLAPTSPPSTGV</sequence>
<evidence type="ECO:0000313" key="2">
    <source>
        <dbReference type="Proteomes" id="UP001234297"/>
    </source>
</evidence>
<organism evidence="1 2">
    <name type="scientific">Persea americana</name>
    <name type="common">Avocado</name>
    <dbReference type="NCBI Taxonomy" id="3435"/>
    <lineage>
        <taxon>Eukaryota</taxon>
        <taxon>Viridiplantae</taxon>
        <taxon>Streptophyta</taxon>
        <taxon>Embryophyta</taxon>
        <taxon>Tracheophyta</taxon>
        <taxon>Spermatophyta</taxon>
        <taxon>Magnoliopsida</taxon>
        <taxon>Magnoliidae</taxon>
        <taxon>Laurales</taxon>
        <taxon>Lauraceae</taxon>
        <taxon>Persea</taxon>
    </lineage>
</organism>
<gene>
    <name evidence="1" type="ORF">MRB53_020505</name>
</gene>
<proteinExistence type="predicted"/>
<dbReference type="Proteomes" id="UP001234297">
    <property type="component" value="Chromosome 6"/>
</dbReference>
<keyword evidence="2" id="KW-1185">Reference proteome</keyword>
<dbReference type="EMBL" id="CM056814">
    <property type="protein sequence ID" value="KAJ8627198.1"/>
    <property type="molecule type" value="Genomic_DNA"/>
</dbReference>